<evidence type="ECO:0000256" key="1">
    <source>
        <dbReference type="SAM" id="Phobius"/>
    </source>
</evidence>
<proteinExistence type="predicted"/>
<dbReference type="Pfam" id="PF12773">
    <property type="entry name" value="DZR"/>
    <property type="match status" value="1"/>
</dbReference>
<reference evidence="3" key="1">
    <citation type="submission" date="2020-10" db="EMBL/GenBank/DDBJ databases">
        <authorList>
            <person name="Gilroy R."/>
        </authorList>
    </citation>
    <scope>NUCLEOTIDE SEQUENCE</scope>
    <source>
        <strain evidence="3">ChiW25-3613</strain>
    </source>
</reference>
<feature type="transmembrane region" description="Helical" evidence="1">
    <location>
        <begin position="411"/>
        <end position="431"/>
    </location>
</feature>
<comment type="caution">
    <text evidence="3">The sequence shown here is derived from an EMBL/GenBank/DDBJ whole genome shotgun (WGS) entry which is preliminary data.</text>
</comment>
<keyword evidence="1" id="KW-0472">Membrane</keyword>
<gene>
    <name evidence="3" type="ORF">IAB90_07180</name>
</gene>
<dbReference type="AlphaFoldDB" id="A0A9D1AH61"/>
<dbReference type="InterPro" id="IPR025874">
    <property type="entry name" value="DZR"/>
</dbReference>
<reference evidence="3" key="2">
    <citation type="journal article" date="2021" name="PeerJ">
        <title>Extensive microbial diversity within the chicken gut microbiome revealed by metagenomics and culture.</title>
        <authorList>
            <person name="Gilroy R."/>
            <person name="Ravi A."/>
            <person name="Getino M."/>
            <person name="Pursley I."/>
            <person name="Horton D.L."/>
            <person name="Alikhan N.F."/>
            <person name="Baker D."/>
            <person name="Gharbi K."/>
            <person name="Hall N."/>
            <person name="Watson M."/>
            <person name="Adriaenssens E.M."/>
            <person name="Foster-Nyarko E."/>
            <person name="Jarju S."/>
            <person name="Secka A."/>
            <person name="Antonio M."/>
            <person name="Oren A."/>
            <person name="Chaudhuri R.R."/>
            <person name="La Ragione R."/>
            <person name="Hildebrand F."/>
            <person name="Pallen M.J."/>
        </authorList>
    </citation>
    <scope>NUCLEOTIDE SEQUENCE</scope>
    <source>
        <strain evidence="3">ChiW25-3613</strain>
    </source>
</reference>
<organism evidence="3 4">
    <name type="scientific">Candidatus Coproplasma stercoripullorum</name>
    <dbReference type="NCBI Taxonomy" id="2840751"/>
    <lineage>
        <taxon>Bacteria</taxon>
        <taxon>Bacillati</taxon>
        <taxon>Bacillota</taxon>
        <taxon>Clostridia</taxon>
        <taxon>Eubacteriales</taxon>
        <taxon>Candidatus Coproplasma</taxon>
    </lineage>
</organism>
<feature type="domain" description="DZANK-type" evidence="2">
    <location>
        <begin position="3"/>
        <end position="48"/>
    </location>
</feature>
<feature type="transmembrane region" description="Helical" evidence="1">
    <location>
        <begin position="128"/>
        <end position="151"/>
    </location>
</feature>
<feature type="transmembrane region" description="Helical" evidence="1">
    <location>
        <begin position="311"/>
        <end position="336"/>
    </location>
</feature>
<sequence length="482" mass="49487">MDCVFCNQQNPPSALFCKKCGRRLDGMSLCVHCGKLTPADGEYCIYCGSNRNAPVYELPRVTVTPEGSRANDDDNVRRAAGVQVHYAEPVTFAKPGAAAVQKPPVAEGRAVTESRAEKSFFSRINTAALSFAGDACAVLAALAAMIFVFLIGTVTTVDTNGVSVSDGIVTGIFHYFGDAYDAIAALPGGSKYTEYGLTVGTALTTICAALALAGTALMFVLTAVRYIKRLTRRTDKPVTGYAVGTYVVYLCGIALFMACVSSSVGVSPVTTYVSLSRASIAGIIIGAIALAACITLKALAAAKEAGARTLVFNGACCGACAAFAFTVIGLAGSAVAELVSSGGLVDGTTGYGVLGIFGALTTEEIFDSVYFGELTVNILLITSTAALAVCAALSIPRLLDIAGGIMGKRTLAAVYAVGCLGIIAGILRLVASAVLAGGLTTEYVSYSTGNVAAVLLIVFSALIAVGATVYKMLAHKFLERSV</sequence>
<feature type="transmembrane region" description="Helical" evidence="1">
    <location>
        <begin position="451"/>
        <end position="470"/>
    </location>
</feature>
<keyword evidence="1" id="KW-1133">Transmembrane helix</keyword>
<feature type="transmembrane region" description="Helical" evidence="1">
    <location>
        <begin position="278"/>
        <end position="299"/>
    </location>
</feature>
<protein>
    <submittedName>
        <fullName evidence="3">Zinc ribbon domain-containing protein</fullName>
    </submittedName>
</protein>
<feature type="transmembrane region" description="Helical" evidence="1">
    <location>
        <begin position="202"/>
        <end position="226"/>
    </location>
</feature>
<evidence type="ECO:0000313" key="4">
    <source>
        <dbReference type="Proteomes" id="UP000824179"/>
    </source>
</evidence>
<feature type="transmembrane region" description="Helical" evidence="1">
    <location>
        <begin position="238"/>
        <end position="258"/>
    </location>
</feature>
<evidence type="ECO:0000259" key="2">
    <source>
        <dbReference type="Pfam" id="PF12773"/>
    </source>
</evidence>
<dbReference type="EMBL" id="DVHB01000128">
    <property type="protein sequence ID" value="HIR40145.1"/>
    <property type="molecule type" value="Genomic_DNA"/>
</dbReference>
<accession>A0A9D1AH61</accession>
<evidence type="ECO:0000313" key="3">
    <source>
        <dbReference type="EMBL" id="HIR40145.1"/>
    </source>
</evidence>
<dbReference type="Proteomes" id="UP000824179">
    <property type="component" value="Unassembled WGS sequence"/>
</dbReference>
<feature type="transmembrane region" description="Helical" evidence="1">
    <location>
        <begin position="378"/>
        <end position="399"/>
    </location>
</feature>
<keyword evidence="1" id="KW-0812">Transmembrane</keyword>
<name>A0A9D1AH61_9FIRM</name>